<dbReference type="PROSITE" id="PS50059">
    <property type="entry name" value="FKBP_PPIASE"/>
    <property type="match status" value="1"/>
</dbReference>
<comment type="catalytic activity">
    <reaction evidence="1 3 4">
        <text>[protein]-peptidylproline (omega=180) = [protein]-peptidylproline (omega=0)</text>
        <dbReference type="Rhea" id="RHEA:16237"/>
        <dbReference type="Rhea" id="RHEA-COMP:10747"/>
        <dbReference type="Rhea" id="RHEA-COMP:10748"/>
        <dbReference type="ChEBI" id="CHEBI:83833"/>
        <dbReference type="ChEBI" id="CHEBI:83834"/>
        <dbReference type="EC" id="5.2.1.8"/>
    </reaction>
</comment>
<organism evidence="6 7">
    <name type="scientific">Ichthyobacterium seriolicida</name>
    <dbReference type="NCBI Taxonomy" id="242600"/>
    <lineage>
        <taxon>Bacteria</taxon>
        <taxon>Pseudomonadati</taxon>
        <taxon>Bacteroidota</taxon>
        <taxon>Flavobacteriia</taxon>
        <taxon>Flavobacteriales</taxon>
        <taxon>Ichthyobacteriaceae</taxon>
        <taxon>Ichthyobacterium</taxon>
    </lineage>
</organism>
<dbReference type="KEGG" id="ise:JBKA6_0926"/>
<dbReference type="SUPFAM" id="SSF54534">
    <property type="entry name" value="FKBP-like"/>
    <property type="match status" value="1"/>
</dbReference>
<dbReference type="PROSITE" id="PS51257">
    <property type="entry name" value="PROKAR_LIPOPROTEIN"/>
    <property type="match status" value="1"/>
</dbReference>
<sequence>MKALYGSLIICISFSSCVNNNTPRLAKNKNLDNNWSNSITFAKKIFSQEDKKILKYLEDNDLSGFERTHDGFWFRIEGERTAPSSKSEVIIEYSVLSMNGDEVYEKRNQSVLLNKTDIIQGLNDGLKLMNEGEIFTFIFPSYKAYGLYGDGNKVLPNTSLMYKVTLLKILN</sequence>
<dbReference type="Proteomes" id="UP000243197">
    <property type="component" value="Chromosome"/>
</dbReference>
<feature type="domain" description="PPIase FKBP-type" evidence="5">
    <location>
        <begin position="86"/>
        <end position="170"/>
    </location>
</feature>
<evidence type="ECO:0000256" key="2">
    <source>
        <dbReference type="ARBA" id="ARBA00023110"/>
    </source>
</evidence>
<evidence type="ECO:0000259" key="5">
    <source>
        <dbReference type="PROSITE" id="PS50059"/>
    </source>
</evidence>
<reference evidence="6 7" key="1">
    <citation type="submission" date="2014-03" db="EMBL/GenBank/DDBJ databases">
        <title>complete genome sequence of Flavobacteriaceae bacterium JBKA-6.</title>
        <authorList>
            <person name="Takano T."/>
            <person name="Nakamura Y."/>
            <person name="Takuma S."/>
            <person name="Yasuike M."/>
            <person name="Matsuyama T."/>
            <person name="Sakai T."/>
            <person name="Fujiwara A."/>
            <person name="Kimoto K."/>
            <person name="Fukuda Y."/>
            <person name="Kondo H."/>
            <person name="Hirono I."/>
            <person name="Nakayasu C."/>
        </authorList>
    </citation>
    <scope>NUCLEOTIDE SEQUENCE [LARGE SCALE GENOMIC DNA]</scope>
    <source>
        <strain evidence="6 7">JBKA-6</strain>
    </source>
</reference>
<gene>
    <name evidence="6" type="ORF">JBKA6_0926</name>
</gene>
<dbReference type="AlphaFoldDB" id="A0A1J1EAH4"/>
<keyword evidence="7" id="KW-1185">Reference proteome</keyword>
<dbReference type="Pfam" id="PF00254">
    <property type="entry name" value="FKBP_C"/>
    <property type="match status" value="1"/>
</dbReference>
<evidence type="ECO:0000256" key="1">
    <source>
        <dbReference type="ARBA" id="ARBA00000971"/>
    </source>
</evidence>
<dbReference type="Gene3D" id="3.10.50.40">
    <property type="match status" value="1"/>
</dbReference>
<dbReference type="EC" id="5.2.1.8" evidence="4"/>
<keyword evidence="2 3" id="KW-0697">Rotamase</keyword>
<dbReference type="OrthoDB" id="1093155at2"/>
<evidence type="ECO:0000256" key="3">
    <source>
        <dbReference type="PROSITE-ProRule" id="PRU00277"/>
    </source>
</evidence>
<dbReference type="GO" id="GO:0003755">
    <property type="term" value="F:peptidyl-prolyl cis-trans isomerase activity"/>
    <property type="evidence" value="ECO:0007669"/>
    <property type="project" value="UniProtKB-UniRule"/>
</dbReference>
<name>A0A1J1EAH4_9FLAO</name>
<keyword evidence="3 4" id="KW-0413">Isomerase</keyword>
<dbReference type="EMBL" id="AP014564">
    <property type="protein sequence ID" value="BAV94939.1"/>
    <property type="molecule type" value="Genomic_DNA"/>
</dbReference>
<evidence type="ECO:0000256" key="4">
    <source>
        <dbReference type="RuleBase" id="RU003915"/>
    </source>
</evidence>
<evidence type="ECO:0000313" key="6">
    <source>
        <dbReference type="EMBL" id="BAV94939.1"/>
    </source>
</evidence>
<dbReference type="RefSeq" id="WP_096686319.1">
    <property type="nucleotide sequence ID" value="NZ_AP014564.1"/>
</dbReference>
<dbReference type="InterPro" id="IPR046357">
    <property type="entry name" value="PPIase_dom_sf"/>
</dbReference>
<evidence type="ECO:0000313" key="7">
    <source>
        <dbReference type="Proteomes" id="UP000243197"/>
    </source>
</evidence>
<dbReference type="InterPro" id="IPR001179">
    <property type="entry name" value="PPIase_FKBP_dom"/>
</dbReference>
<protein>
    <recommendedName>
        <fullName evidence="4">Peptidyl-prolyl cis-trans isomerase</fullName>
        <ecNumber evidence="4">5.2.1.8</ecNumber>
    </recommendedName>
</protein>
<proteinExistence type="inferred from homology"/>
<accession>A0A1J1EAH4</accession>
<comment type="similarity">
    <text evidence="4">Belongs to the FKBP-type PPIase family.</text>
</comment>